<gene>
    <name evidence="2" type="ORF">GALL_477680</name>
</gene>
<feature type="region of interest" description="Disordered" evidence="1">
    <location>
        <begin position="1"/>
        <end position="91"/>
    </location>
</feature>
<dbReference type="AlphaFoldDB" id="A0A1J5PZB3"/>
<dbReference type="EMBL" id="MLJW01004113">
    <property type="protein sequence ID" value="OIQ70619.1"/>
    <property type="molecule type" value="Genomic_DNA"/>
</dbReference>
<sequence>MRAAFHRLEQRHPRRQQDRQRDRNIHPQPPRPQRAYCVAKERLRREDHHRHSDQRRNPVEHRPRRALCPGPDRDRQQHDVHHGEPRHRQPHQQIAAMPVVRRRGQLPRVQLICFVAQPLQRGDHAVRRDLRRAVNRHPHQRQVHPHLMHTRHQCQPPLDCGHADGAMHRRHRQHHLRGLRHRACRQRLRRGNDSAGWAGRGGCAQGR</sequence>
<name>A0A1J5PZB3_9ZZZZ</name>
<feature type="compositionally biased region" description="Basic and acidic residues" evidence="1">
    <location>
        <begin position="39"/>
        <end position="61"/>
    </location>
</feature>
<evidence type="ECO:0000313" key="2">
    <source>
        <dbReference type="EMBL" id="OIQ70619.1"/>
    </source>
</evidence>
<accession>A0A1J5PZB3</accession>
<proteinExistence type="predicted"/>
<comment type="caution">
    <text evidence="2">The sequence shown here is derived from an EMBL/GenBank/DDBJ whole genome shotgun (WGS) entry which is preliminary data.</text>
</comment>
<feature type="compositionally biased region" description="Basic and acidic residues" evidence="1">
    <location>
        <begin position="1"/>
        <end position="25"/>
    </location>
</feature>
<evidence type="ECO:0000256" key="1">
    <source>
        <dbReference type="SAM" id="MobiDB-lite"/>
    </source>
</evidence>
<feature type="compositionally biased region" description="Basic and acidic residues" evidence="1">
    <location>
        <begin position="71"/>
        <end position="87"/>
    </location>
</feature>
<protein>
    <submittedName>
        <fullName evidence="2">Uncharacterized protein</fullName>
    </submittedName>
</protein>
<organism evidence="2">
    <name type="scientific">mine drainage metagenome</name>
    <dbReference type="NCBI Taxonomy" id="410659"/>
    <lineage>
        <taxon>unclassified sequences</taxon>
        <taxon>metagenomes</taxon>
        <taxon>ecological metagenomes</taxon>
    </lineage>
</organism>
<reference evidence="2" key="1">
    <citation type="submission" date="2016-10" db="EMBL/GenBank/DDBJ databases">
        <title>Sequence of Gallionella enrichment culture.</title>
        <authorList>
            <person name="Poehlein A."/>
            <person name="Muehling M."/>
            <person name="Daniel R."/>
        </authorList>
    </citation>
    <scope>NUCLEOTIDE SEQUENCE</scope>
</reference>